<dbReference type="Proteomes" id="UP000811619">
    <property type="component" value="Unassembled WGS sequence"/>
</dbReference>
<dbReference type="OrthoDB" id="19439at2759"/>
<dbReference type="GO" id="GO:0003735">
    <property type="term" value="F:structural constituent of ribosome"/>
    <property type="evidence" value="ECO:0007669"/>
    <property type="project" value="InterPro"/>
</dbReference>
<dbReference type="PANTHER" id="PTHR13477">
    <property type="entry name" value="MITOCHONDRIAL 39S RIBOSOMAL PROTEIN L49"/>
    <property type="match status" value="1"/>
</dbReference>
<keyword evidence="4" id="KW-0496">Mitochondrion</keyword>
<comment type="similarity">
    <text evidence="2">Belongs to the mitochondrion-specific ribosomal protein mL49 family.</text>
</comment>
<reference evidence="7" key="1">
    <citation type="journal article" date="2020" name="bioRxiv">
        <title>Whole genome comparisons of ergot fungi reveals the divergence and evolution of species within the genus Claviceps are the result of varying mechanisms driving genome evolution and host range expansion.</title>
        <authorList>
            <person name="Wyka S.A."/>
            <person name="Mondo S.J."/>
            <person name="Liu M."/>
            <person name="Dettman J."/>
            <person name="Nalam V."/>
            <person name="Broders K.D."/>
        </authorList>
    </citation>
    <scope>NUCLEOTIDE SEQUENCE</scope>
    <source>
        <strain evidence="7">CCC 489</strain>
    </source>
</reference>
<evidence type="ECO:0000313" key="7">
    <source>
        <dbReference type="EMBL" id="KAG5930259.1"/>
    </source>
</evidence>
<keyword evidence="8" id="KW-1185">Reference proteome</keyword>
<gene>
    <name evidence="7" type="ORF">E4U42_002471</name>
</gene>
<evidence type="ECO:0000256" key="2">
    <source>
        <dbReference type="ARBA" id="ARBA00005677"/>
    </source>
</evidence>
<evidence type="ECO:0000313" key="8">
    <source>
        <dbReference type="Proteomes" id="UP000811619"/>
    </source>
</evidence>
<dbReference type="GO" id="GO:0006412">
    <property type="term" value="P:translation"/>
    <property type="evidence" value="ECO:0007669"/>
    <property type="project" value="InterPro"/>
</dbReference>
<keyword evidence="3" id="KW-0689">Ribosomal protein</keyword>
<dbReference type="Pfam" id="PF05046">
    <property type="entry name" value="Img2"/>
    <property type="match status" value="1"/>
</dbReference>
<dbReference type="GO" id="GO:0005762">
    <property type="term" value="C:mitochondrial large ribosomal subunit"/>
    <property type="evidence" value="ECO:0007669"/>
    <property type="project" value="TreeGrafter"/>
</dbReference>
<keyword evidence="5" id="KW-0687">Ribonucleoprotein</keyword>
<evidence type="ECO:0000256" key="6">
    <source>
        <dbReference type="ARBA" id="ARBA00035191"/>
    </source>
</evidence>
<dbReference type="AlphaFoldDB" id="A0A8K0JEV5"/>
<dbReference type="EMBL" id="SRPY01000020">
    <property type="protein sequence ID" value="KAG5930259.1"/>
    <property type="molecule type" value="Genomic_DNA"/>
</dbReference>
<evidence type="ECO:0000256" key="4">
    <source>
        <dbReference type="ARBA" id="ARBA00023128"/>
    </source>
</evidence>
<accession>A0A8K0JEV5</accession>
<proteinExistence type="inferred from homology"/>
<comment type="subcellular location">
    <subcellularLocation>
        <location evidence="1">Mitochondrion</location>
    </subcellularLocation>
</comment>
<dbReference type="Gene3D" id="3.30.780.10">
    <property type="entry name" value="SUI1-like domain"/>
    <property type="match status" value="1"/>
</dbReference>
<evidence type="ECO:0000256" key="3">
    <source>
        <dbReference type="ARBA" id="ARBA00022980"/>
    </source>
</evidence>
<name>A0A8K0JEV5_9HYPO</name>
<evidence type="ECO:0000256" key="1">
    <source>
        <dbReference type="ARBA" id="ARBA00004173"/>
    </source>
</evidence>
<sequence>MSLHTSRIFFHGQRCLSISIPPTPARTLPAVRRIFSPASIPRCLSIAPTKALRRHVHNNAVPLPPPTKTLEELMSGPYLVHRTASDQLPVYSSRKSGGNNAMVVIKKISGDQRKLADELAESLGLGKDDIRVNPTTQNVELKVCHLPVSTNAHCVSKIRS</sequence>
<dbReference type="InterPro" id="IPR007740">
    <property type="entry name" value="Ribosomal_mL49"/>
</dbReference>
<comment type="caution">
    <text evidence="7">The sequence shown here is derived from an EMBL/GenBank/DDBJ whole genome shotgun (WGS) entry which is preliminary data.</text>
</comment>
<dbReference type="PANTHER" id="PTHR13477:SF0">
    <property type="entry name" value="LARGE RIBOSOMAL SUBUNIT PROTEIN ML49"/>
    <property type="match status" value="1"/>
</dbReference>
<protein>
    <recommendedName>
        <fullName evidence="6">Large ribosomal subunit protein mL49</fullName>
    </recommendedName>
</protein>
<organism evidence="7 8">
    <name type="scientific">Claviceps africana</name>
    <dbReference type="NCBI Taxonomy" id="83212"/>
    <lineage>
        <taxon>Eukaryota</taxon>
        <taxon>Fungi</taxon>
        <taxon>Dikarya</taxon>
        <taxon>Ascomycota</taxon>
        <taxon>Pezizomycotina</taxon>
        <taxon>Sordariomycetes</taxon>
        <taxon>Hypocreomycetidae</taxon>
        <taxon>Hypocreales</taxon>
        <taxon>Clavicipitaceae</taxon>
        <taxon>Claviceps</taxon>
    </lineage>
</organism>
<evidence type="ECO:0000256" key="5">
    <source>
        <dbReference type="ARBA" id="ARBA00023274"/>
    </source>
</evidence>